<comment type="caution">
    <text evidence="3">The sequence shown here is derived from an EMBL/GenBank/DDBJ whole genome shotgun (WGS) entry which is preliminary data.</text>
</comment>
<feature type="region of interest" description="Disordered" evidence="1">
    <location>
        <begin position="129"/>
        <end position="167"/>
    </location>
</feature>
<gene>
    <name evidence="3" type="ORF">FE782_01130</name>
</gene>
<feature type="region of interest" description="Disordered" evidence="1">
    <location>
        <begin position="1"/>
        <end position="62"/>
    </location>
</feature>
<evidence type="ECO:0000313" key="4">
    <source>
        <dbReference type="Proteomes" id="UP000309676"/>
    </source>
</evidence>
<dbReference type="Proteomes" id="UP000309676">
    <property type="component" value="Unassembled WGS sequence"/>
</dbReference>
<protein>
    <submittedName>
        <fullName evidence="3">DUF4157 domain-containing protein</fullName>
    </submittedName>
</protein>
<feature type="compositionally biased region" description="Basic and acidic residues" evidence="1">
    <location>
        <begin position="147"/>
        <end position="160"/>
    </location>
</feature>
<name>A0A5R9GEY9_9BACL</name>
<proteinExistence type="predicted"/>
<dbReference type="Pfam" id="PF13699">
    <property type="entry name" value="eCIS_core"/>
    <property type="match status" value="1"/>
</dbReference>
<organism evidence="3 4">
    <name type="scientific">Paenibacillus antri</name>
    <dbReference type="NCBI Taxonomy" id="2582848"/>
    <lineage>
        <taxon>Bacteria</taxon>
        <taxon>Bacillati</taxon>
        <taxon>Bacillota</taxon>
        <taxon>Bacilli</taxon>
        <taxon>Bacillales</taxon>
        <taxon>Paenibacillaceae</taxon>
        <taxon>Paenibacillus</taxon>
    </lineage>
</organism>
<dbReference type="OrthoDB" id="292792at2"/>
<evidence type="ECO:0000256" key="1">
    <source>
        <dbReference type="SAM" id="MobiDB-lite"/>
    </source>
</evidence>
<keyword evidence="4" id="KW-1185">Reference proteome</keyword>
<dbReference type="InterPro" id="IPR025295">
    <property type="entry name" value="eCIS_core_dom"/>
</dbReference>
<evidence type="ECO:0000259" key="2">
    <source>
        <dbReference type="Pfam" id="PF13699"/>
    </source>
</evidence>
<reference evidence="3 4" key="1">
    <citation type="submission" date="2019-05" db="EMBL/GenBank/DDBJ databases">
        <authorList>
            <person name="Narsing Rao M.P."/>
            <person name="Li W.J."/>
        </authorList>
    </citation>
    <scope>NUCLEOTIDE SEQUENCE [LARGE SCALE GENOMIC DNA]</scope>
    <source>
        <strain evidence="3 4">SYSU_K30003</strain>
    </source>
</reference>
<dbReference type="AlphaFoldDB" id="A0A5R9GEY9"/>
<sequence>MKRDPSKAIQREAEGPELEEEELQMKRDPSKAIQRMGSPEEEELQMKRDPSKAIQRKSNGIPEPVLQKMEASFGASFSDVNIHVGGEASEVGALAYTQGNDIHFAPGQYRPDTKSGQELLGHELAHVVQQREGRVQPTGEAAGVPLNDDKSLESEADRLGKKAASGR</sequence>
<feature type="compositionally biased region" description="Basic and acidic residues" evidence="1">
    <location>
        <begin position="1"/>
        <end position="14"/>
    </location>
</feature>
<feature type="domain" description="eCIS core" evidence="2">
    <location>
        <begin position="61"/>
        <end position="133"/>
    </location>
</feature>
<accession>A0A5R9GEY9</accession>
<dbReference type="EMBL" id="VCIW01000001">
    <property type="protein sequence ID" value="TLS54351.1"/>
    <property type="molecule type" value="Genomic_DNA"/>
</dbReference>
<evidence type="ECO:0000313" key="3">
    <source>
        <dbReference type="EMBL" id="TLS54351.1"/>
    </source>
</evidence>